<reference evidence="3 4" key="1">
    <citation type="submission" date="2020-08" db="EMBL/GenBank/DDBJ databases">
        <title>Genomic Encyclopedia of Type Strains, Phase IV (KMG-IV): sequencing the most valuable type-strain genomes for metagenomic binning, comparative biology and taxonomic classification.</title>
        <authorList>
            <person name="Goeker M."/>
        </authorList>
    </citation>
    <scope>NUCLEOTIDE SEQUENCE [LARGE SCALE GENOMIC DNA]</scope>
    <source>
        <strain evidence="3 4">DSM 27203</strain>
    </source>
</reference>
<dbReference type="AlphaFoldDB" id="A0A840YXB5"/>
<dbReference type="PROSITE" id="PS51257">
    <property type="entry name" value="PROKAR_LIPOPROTEIN"/>
    <property type="match status" value="1"/>
</dbReference>
<evidence type="ECO:0000256" key="1">
    <source>
        <dbReference type="SAM" id="MobiDB-lite"/>
    </source>
</evidence>
<keyword evidence="2" id="KW-0732">Signal</keyword>
<feature type="chain" id="PRO_5032411081" description="Secreted protein" evidence="2">
    <location>
        <begin position="21"/>
        <end position="535"/>
    </location>
</feature>
<sequence length="535" mass="55476">MLNRTLRRLLVAGASLAALSACNGANDVASPGNGGNITINNPAPSPSPSPSPTPTPTAQITPASGCPTIADPQGLTDNGTITNPTTGTYRVCALPTQINASINLPYIQGVVYELPGRVDVGTDGGPTASNADTDVTLSIEPGVVIYGGTGVSWLAVNRGNKINAVGTADKPIVFTSRDNILGLNTDSSSGQWGGVVLMGRAQVTDCQDPAATPGTTACERQTEGAVDPALYGGNTNDDDSGVMDYVQIRYSGYVLSADSELQSLTPEGVGSKTRIGHFMSFNSSDDAIEMFGGHPRVKHMVSVGAEDDNLDSDTGTKAHLQYVLVVQRQGIGDAMIEADTDNSSDGDTPRQNTKLANFTFIDRSPNNSDQASILLRGGTDYTMVNGVLSSADNPCLRISRTQTASTTANAAIDEAGAPVFRSVVMTCGTPKYIGSNGVTAAEVEAIFGSGKNNNDDSFTLSLTNLFVNGANENAVTPFDAATLNDTGDTFFETTDHIGAVKDANDTWYQGWTCSSATVDFGGGESACSSLPVYDS</sequence>
<organism evidence="3 4">
    <name type="scientific">Stakelama sediminis</name>
    <dbReference type="NCBI Taxonomy" id="463200"/>
    <lineage>
        <taxon>Bacteria</taxon>
        <taxon>Pseudomonadati</taxon>
        <taxon>Pseudomonadota</taxon>
        <taxon>Alphaproteobacteria</taxon>
        <taxon>Sphingomonadales</taxon>
        <taxon>Sphingomonadaceae</taxon>
        <taxon>Stakelama</taxon>
    </lineage>
</organism>
<evidence type="ECO:0000256" key="2">
    <source>
        <dbReference type="SAM" id="SignalP"/>
    </source>
</evidence>
<dbReference type="Proteomes" id="UP000554342">
    <property type="component" value="Unassembled WGS sequence"/>
</dbReference>
<dbReference type="PANTHER" id="PTHR41339">
    <property type="entry name" value="LIPL48"/>
    <property type="match status" value="1"/>
</dbReference>
<proteinExistence type="predicted"/>
<evidence type="ECO:0008006" key="5">
    <source>
        <dbReference type="Google" id="ProtNLM"/>
    </source>
</evidence>
<gene>
    <name evidence="3" type="ORF">FHR23_001205</name>
</gene>
<dbReference type="PANTHER" id="PTHR41339:SF1">
    <property type="entry name" value="SECRETED PROTEIN"/>
    <property type="match status" value="1"/>
</dbReference>
<protein>
    <recommendedName>
        <fullName evidence="5">Secreted protein</fullName>
    </recommendedName>
</protein>
<feature type="signal peptide" evidence="2">
    <location>
        <begin position="1"/>
        <end position="20"/>
    </location>
</feature>
<accession>A0A840YXB5</accession>
<keyword evidence="4" id="KW-1185">Reference proteome</keyword>
<name>A0A840YXB5_9SPHN</name>
<comment type="caution">
    <text evidence="3">The sequence shown here is derived from an EMBL/GenBank/DDBJ whole genome shotgun (WGS) entry which is preliminary data.</text>
</comment>
<feature type="region of interest" description="Disordered" evidence="1">
    <location>
        <begin position="33"/>
        <end position="81"/>
    </location>
</feature>
<dbReference type="EMBL" id="JACIJI010000001">
    <property type="protein sequence ID" value="MBB5718298.1"/>
    <property type="molecule type" value="Genomic_DNA"/>
</dbReference>
<dbReference type="RefSeq" id="WP_184001953.1">
    <property type="nucleotide sequence ID" value="NZ_BAABIF010000004.1"/>
</dbReference>
<feature type="compositionally biased region" description="Pro residues" evidence="1">
    <location>
        <begin position="43"/>
        <end position="55"/>
    </location>
</feature>
<evidence type="ECO:0000313" key="3">
    <source>
        <dbReference type="EMBL" id="MBB5718298.1"/>
    </source>
</evidence>
<evidence type="ECO:0000313" key="4">
    <source>
        <dbReference type="Proteomes" id="UP000554342"/>
    </source>
</evidence>